<evidence type="ECO:0000256" key="2">
    <source>
        <dbReference type="ARBA" id="ARBA00023315"/>
    </source>
</evidence>
<dbReference type="SUPFAM" id="SSF55729">
    <property type="entry name" value="Acyl-CoA N-acyltransferases (Nat)"/>
    <property type="match status" value="1"/>
</dbReference>
<dbReference type="InterPro" id="IPR000182">
    <property type="entry name" value="GNAT_dom"/>
</dbReference>
<dbReference type="Gene3D" id="3.40.630.30">
    <property type="match status" value="1"/>
</dbReference>
<dbReference type="PROSITE" id="PS51186">
    <property type="entry name" value="GNAT"/>
    <property type="match status" value="1"/>
</dbReference>
<gene>
    <name evidence="3" type="ORF">C0V82_22010</name>
</gene>
<dbReference type="AlphaFoldDB" id="A0A2K9NL23"/>
<proteinExistence type="predicted"/>
<keyword evidence="1 3" id="KW-0808">Transferase</keyword>
<sequence length="153" mass="16986">MTQFTVELADPTLPEARALIADLDHYLGELYQPEENHLLDPQQLKSPDIRFLLARRDGRAVGCGAIRIDANGYAEVKRMYVDPVHRGRGIAGLVMARLEELARAEGIRLLKLETGELQREAVGLYRRLGFTPCAAFGDYPCGGGASIFMEKQL</sequence>
<name>A0A2K9NL23_9PROT</name>
<dbReference type="GO" id="GO:0016747">
    <property type="term" value="F:acyltransferase activity, transferring groups other than amino-acyl groups"/>
    <property type="evidence" value="ECO:0007669"/>
    <property type="project" value="InterPro"/>
</dbReference>
<evidence type="ECO:0000313" key="3">
    <source>
        <dbReference type="EMBL" id="AUN33085.1"/>
    </source>
</evidence>
<accession>A0A2K9NL23</accession>
<dbReference type="CDD" id="cd04301">
    <property type="entry name" value="NAT_SF"/>
    <property type="match status" value="1"/>
</dbReference>
<dbReference type="OrthoDB" id="9805924at2"/>
<evidence type="ECO:0000256" key="1">
    <source>
        <dbReference type="ARBA" id="ARBA00022679"/>
    </source>
</evidence>
<dbReference type="Proteomes" id="UP000234752">
    <property type="component" value="Plasmid unnamed1"/>
</dbReference>
<dbReference type="EMBL" id="CP025613">
    <property type="protein sequence ID" value="AUN33085.1"/>
    <property type="molecule type" value="Genomic_DNA"/>
</dbReference>
<geneLocation type="plasmid" evidence="3 4">
    <name>unnamed1</name>
</geneLocation>
<dbReference type="Pfam" id="PF00583">
    <property type="entry name" value="Acetyltransf_1"/>
    <property type="match status" value="1"/>
</dbReference>
<protein>
    <submittedName>
        <fullName evidence="3">GNAT family N-acetyltransferase</fullName>
    </submittedName>
</protein>
<keyword evidence="3" id="KW-0614">Plasmid</keyword>
<keyword evidence="4" id="KW-1185">Reference proteome</keyword>
<keyword evidence="2" id="KW-0012">Acyltransferase</keyword>
<dbReference type="KEGG" id="ncb:C0V82_22010"/>
<dbReference type="InterPro" id="IPR050832">
    <property type="entry name" value="Bact_Acetyltransf"/>
</dbReference>
<dbReference type="InterPro" id="IPR016181">
    <property type="entry name" value="Acyl_CoA_acyltransferase"/>
</dbReference>
<reference evidence="3 4" key="1">
    <citation type="submission" date="2017-12" db="EMBL/GenBank/DDBJ databases">
        <title>Genomes of bacteria within cyanobacterial aggregates.</title>
        <authorList>
            <person name="Cai H."/>
        </authorList>
    </citation>
    <scope>NUCLEOTIDE SEQUENCE [LARGE SCALE GENOMIC DNA]</scope>
    <source>
        <strain evidence="3 4">TH16</strain>
        <plasmid evidence="3 4">unnamed1</plasmid>
    </source>
</reference>
<dbReference type="PANTHER" id="PTHR43877">
    <property type="entry name" value="AMINOALKYLPHOSPHONATE N-ACETYLTRANSFERASE-RELATED-RELATED"/>
    <property type="match status" value="1"/>
</dbReference>
<organism evidence="3 4">
    <name type="scientific">Niveispirillum cyanobacteriorum</name>
    <dbReference type="NCBI Taxonomy" id="1612173"/>
    <lineage>
        <taxon>Bacteria</taxon>
        <taxon>Pseudomonadati</taxon>
        <taxon>Pseudomonadota</taxon>
        <taxon>Alphaproteobacteria</taxon>
        <taxon>Rhodospirillales</taxon>
        <taxon>Azospirillaceae</taxon>
        <taxon>Niveispirillum</taxon>
    </lineage>
</organism>
<dbReference type="RefSeq" id="WP_102114606.1">
    <property type="nucleotide sequence ID" value="NZ_BMGN01000019.1"/>
</dbReference>
<evidence type="ECO:0000313" key="4">
    <source>
        <dbReference type="Proteomes" id="UP000234752"/>
    </source>
</evidence>
<dbReference type="PANTHER" id="PTHR43877:SF2">
    <property type="entry name" value="AMINOALKYLPHOSPHONATE N-ACETYLTRANSFERASE-RELATED"/>
    <property type="match status" value="1"/>
</dbReference>